<keyword evidence="4 7" id="KW-0378">Hydrolase</keyword>
<keyword evidence="2 7" id="KW-0929">Antimicrobial</keyword>
<evidence type="ECO:0000313" key="12">
    <source>
        <dbReference type="Proteomes" id="UP000297725"/>
    </source>
</evidence>
<feature type="region of interest" description="Disordered" evidence="8">
    <location>
        <begin position="140"/>
        <end position="204"/>
    </location>
</feature>
<name>A0AAJ5EF89_9ENTE</name>
<dbReference type="InterPro" id="IPR023346">
    <property type="entry name" value="Lysozyme-like_dom_sf"/>
</dbReference>
<dbReference type="PANTHER" id="PTHR38107:SF3">
    <property type="entry name" value="LYSOZYME RRRD-RELATED"/>
    <property type="match status" value="1"/>
</dbReference>
<feature type="compositionally biased region" description="Basic and acidic residues" evidence="8">
    <location>
        <begin position="145"/>
        <end position="162"/>
    </location>
</feature>
<keyword evidence="6 7" id="KW-0326">Glycosidase</keyword>
<evidence type="ECO:0000256" key="8">
    <source>
        <dbReference type="SAM" id="MobiDB-lite"/>
    </source>
</evidence>
<dbReference type="CDD" id="cd00737">
    <property type="entry name" value="lyz_endolysin_autolysin"/>
    <property type="match status" value="1"/>
</dbReference>
<dbReference type="Proteomes" id="UP000297725">
    <property type="component" value="Unassembled WGS sequence"/>
</dbReference>
<feature type="compositionally biased region" description="Low complexity" evidence="8">
    <location>
        <begin position="172"/>
        <end position="196"/>
    </location>
</feature>
<evidence type="ECO:0000256" key="4">
    <source>
        <dbReference type="ARBA" id="ARBA00022801"/>
    </source>
</evidence>
<organism evidence="10 12">
    <name type="scientific">Vagococcus xieshaowenii</name>
    <dbReference type="NCBI Taxonomy" id="2562451"/>
    <lineage>
        <taxon>Bacteria</taxon>
        <taxon>Bacillati</taxon>
        <taxon>Bacillota</taxon>
        <taxon>Bacilli</taxon>
        <taxon>Lactobacillales</taxon>
        <taxon>Enterococcaceae</taxon>
        <taxon>Vagococcus</taxon>
    </lineage>
</organism>
<dbReference type="InterPro" id="IPR002196">
    <property type="entry name" value="Glyco_hydro_24"/>
</dbReference>
<accession>A0AAJ5EF89</accession>
<comment type="similarity">
    <text evidence="7">Belongs to the glycosyl hydrolase 24 family.</text>
</comment>
<comment type="catalytic activity">
    <reaction evidence="1 7">
        <text>Hydrolysis of (1-&gt;4)-beta-linkages between N-acetylmuramic acid and N-acetyl-D-glucosamine residues in a peptidoglycan and between N-acetyl-D-glucosamine residues in chitodextrins.</text>
        <dbReference type="EC" id="3.2.1.17"/>
    </reaction>
</comment>
<dbReference type="GO" id="GO:0042742">
    <property type="term" value="P:defense response to bacterium"/>
    <property type="evidence" value="ECO:0007669"/>
    <property type="project" value="UniProtKB-KW"/>
</dbReference>
<dbReference type="GO" id="GO:0003796">
    <property type="term" value="F:lysozyme activity"/>
    <property type="evidence" value="ECO:0007669"/>
    <property type="project" value="UniProtKB-EC"/>
</dbReference>
<evidence type="ECO:0000256" key="7">
    <source>
        <dbReference type="RuleBase" id="RU003788"/>
    </source>
</evidence>
<dbReference type="AlphaFoldDB" id="A0AAJ5EF89"/>
<dbReference type="GO" id="GO:0009253">
    <property type="term" value="P:peptidoglycan catabolic process"/>
    <property type="evidence" value="ECO:0007669"/>
    <property type="project" value="InterPro"/>
</dbReference>
<evidence type="ECO:0000313" key="10">
    <source>
        <dbReference type="EMBL" id="TFZ41012.1"/>
    </source>
</evidence>
<dbReference type="InterPro" id="IPR034690">
    <property type="entry name" value="Endolysin_T4_type"/>
</dbReference>
<evidence type="ECO:0000256" key="5">
    <source>
        <dbReference type="ARBA" id="ARBA00023200"/>
    </source>
</evidence>
<evidence type="ECO:0000256" key="6">
    <source>
        <dbReference type="ARBA" id="ARBA00023295"/>
    </source>
</evidence>
<dbReference type="SUPFAM" id="SSF53955">
    <property type="entry name" value="Lysozyme-like"/>
    <property type="match status" value="1"/>
</dbReference>
<evidence type="ECO:0000256" key="2">
    <source>
        <dbReference type="ARBA" id="ARBA00022529"/>
    </source>
</evidence>
<evidence type="ECO:0000313" key="11">
    <source>
        <dbReference type="Proteomes" id="UP000296883"/>
    </source>
</evidence>
<evidence type="ECO:0000256" key="3">
    <source>
        <dbReference type="ARBA" id="ARBA00022638"/>
    </source>
</evidence>
<keyword evidence="3 7" id="KW-0081">Bacteriolytic enzyme</keyword>
<evidence type="ECO:0000256" key="1">
    <source>
        <dbReference type="ARBA" id="ARBA00000632"/>
    </source>
</evidence>
<dbReference type="InterPro" id="IPR023347">
    <property type="entry name" value="Lysozyme_dom_sf"/>
</dbReference>
<keyword evidence="5" id="KW-1035">Host cytoplasm</keyword>
<dbReference type="GO" id="GO:0031640">
    <property type="term" value="P:killing of cells of another organism"/>
    <property type="evidence" value="ECO:0007669"/>
    <property type="project" value="UniProtKB-KW"/>
</dbReference>
<sequence>MELSTNGINLIKKWEGLRLQAYQDIIGVWTIGYGHTKGVTEGMTITEKEAITLLKEDIKQHTSYMEKVIIVPLTQHQYDALACFHFNLGAEILKDSDLLTAINHQQWEKAAIEMKRYVYAGNEKSPGLINRREDEAKLFLTPVEAKQEETTKESINGKESSKDIIPSQTTDETISSKPEESTTPSSSSKTNTTSPLTKEDDLTPMDLIKKAYEKFFS</sequence>
<dbReference type="Pfam" id="PF00959">
    <property type="entry name" value="Phage_lysozyme"/>
    <property type="match status" value="1"/>
</dbReference>
<dbReference type="RefSeq" id="WP_135254617.1">
    <property type="nucleotide sequence ID" value="NZ_CP038865.1"/>
</dbReference>
<dbReference type="EC" id="3.2.1.17" evidence="7"/>
<dbReference type="Gene3D" id="1.10.530.40">
    <property type="match status" value="1"/>
</dbReference>
<protein>
    <recommendedName>
        <fullName evidence="7">Lysozyme</fullName>
        <ecNumber evidence="7">3.2.1.17</ecNumber>
    </recommendedName>
</protein>
<reference evidence="9 11" key="2">
    <citation type="journal article" date="2020" name="Int. J. Syst. Evol. Microbiol.">
        <title>Vagococcus xieshaowenii sp. nov., isolated from snow finch (Montifringilla taczanowskii) cloacal content.</title>
        <authorList>
            <person name="Ge Y."/>
            <person name="Yang J."/>
            <person name="Lai X.H."/>
            <person name="Zhang G."/>
            <person name="Jin D."/>
            <person name="Lu S."/>
            <person name="Wang B."/>
            <person name="Huang Y."/>
            <person name="Huang Y."/>
            <person name="Ren Z."/>
            <person name="Zhang X."/>
            <person name="Xu J."/>
        </authorList>
    </citation>
    <scope>NUCLEOTIDE SEQUENCE [LARGE SCALE GENOMIC DNA]</scope>
    <source>
        <strain evidence="9">Personal::cf-49</strain>
        <strain evidence="11">personal::cf-49</strain>
    </source>
</reference>
<gene>
    <name evidence="10" type="ORF">E4031_06405</name>
    <name evidence="9" type="ORF">E4Z98_06690</name>
</gene>
<evidence type="ECO:0000313" key="9">
    <source>
        <dbReference type="EMBL" id="QCA29013.1"/>
    </source>
</evidence>
<dbReference type="Proteomes" id="UP000296883">
    <property type="component" value="Chromosome"/>
</dbReference>
<dbReference type="HAMAP" id="MF_04110">
    <property type="entry name" value="ENDOLYSIN_T4"/>
    <property type="match status" value="1"/>
</dbReference>
<dbReference type="EMBL" id="SRHU01000023">
    <property type="protein sequence ID" value="TFZ41012.1"/>
    <property type="molecule type" value="Genomic_DNA"/>
</dbReference>
<dbReference type="EMBL" id="CP038865">
    <property type="protein sequence ID" value="QCA29013.1"/>
    <property type="molecule type" value="Genomic_DNA"/>
</dbReference>
<reference evidence="10 12" key="1">
    <citation type="submission" date="2019-03" db="EMBL/GenBank/DDBJ databases">
        <title>Vagococcus sp. was isolated fron gut of Carduelis flavirostris.</title>
        <authorList>
            <person name="Ge Y."/>
        </authorList>
    </citation>
    <scope>NUCLEOTIDE SEQUENCE [LARGE SCALE GENOMIC DNA]</scope>
    <source>
        <strain evidence="10 12">CF-210</strain>
    </source>
</reference>
<dbReference type="GO" id="GO:0016998">
    <property type="term" value="P:cell wall macromolecule catabolic process"/>
    <property type="evidence" value="ECO:0007669"/>
    <property type="project" value="InterPro"/>
</dbReference>
<dbReference type="InterPro" id="IPR033907">
    <property type="entry name" value="Endolysin_autolysin"/>
</dbReference>
<dbReference type="InterPro" id="IPR051018">
    <property type="entry name" value="Bacteriophage_GH24"/>
</dbReference>
<dbReference type="PANTHER" id="PTHR38107">
    <property type="match status" value="1"/>
</dbReference>
<proteinExistence type="inferred from homology"/>
<keyword evidence="11" id="KW-1185">Reference proteome</keyword>